<dbReference type="EMBL" id="CP053452">
    <property type="protein sequence ID" value="QJW98266.1"/>
    <property type="molecule type" value="Genomic_DNA"/>
</dbReference>
<evidence type="ECO:0000256" key="1">
    <source>
        <dbReference type="SAM" id="MobiDB-lite"/>
    </source>
</evidence>
<name>A0A6M5YXX6_9BACT</name>
<accession>A0A6M5YXX6</accession>
<dbReference type="Proteomes" id="UP000503447">
    <property type="component" value="Chromosome"/>
</dbReference>
<protein>
    <submittedName>
        <fullName evidence="2">Uncharacterized protein</fullName>
    </submittedName>
</protein>
<dbReference type="Gene3D" id="1.10.287.700">
    <property type="entry name" value="Helix hairpin bin"/>
    <property type="match status" value="1"/>
</dbReference>
<organism evidence="2 3">
    <name type="scientific">Frigoriglobus tundricola</name>
    <dbReference type="NCBI Taxonomy" id="2774151"/>
    <lineage>
        <taxon>Bacteria</taxon>
        <taxon>Pseudomonadati</taxon>
        <taxon>Planctomycetota</taxon>
        <taxon>Planctomycetia</taxon>
        <taxon>Gemmatales</taxon>
        <taxon>Gemmataceae</taxon>
        <taxon>Frigoriglobus</taxon>
    </lineage>
</organism>
<proteinExistence type="predicted"/>
<dbReference type="AlphaFoldDB" id="A0A6M5YXX6"/>
<feature type="compositionally biased region" description="Basic and acidic residues" evidence="1">
    <location>
        <begin position="37"/>
        <end position="61"/>
    </location>
</feature>
<feature type="region of interest" description="Disordered" evidence="1">
    <location>
        <begin position="37"/>
        <end position="88"/>
    </location>
</feature>
<dbReference type="KEGG" id="ftj:FTUN_5852"/>
<sequence length="88" mass="9069">MLNLLLATAVGPNNPTGTTYPQRRAIMADTIREKIENAGEAAKDTAKKAGEKVKDGADTVAEKTANAAKSAGQAVKDAGQKLKDKSGS</sequence>
<reference evidence="3" key="1">
    <citation type="submission" date="2020-05" db="EMBL/GenBank/DDBJ databases">
        <title>Frigoriglobus tundricola gen. nov., sp. nov., a psychrotolerant cellulolytic planctomycete of the family Gemmataceae with two divergent copies of 16S rRNA gene.</title>
        <authorList>
            <person name="Kulichevskaya I.S."/>
            <person name="Ivanova A.A."/>
            <person name="Naumoff D.G."/>
            <person name="Beletsky A.V."/>
            <person name="Rijpstra W.I.C."/>
            <person name="Sinninghe Damste J.S."/>
            <person name="Mardanov A.V."/>
            <person name="Ravin N.V."/>
            <person name="Dedysh S.N."/>
        </authorList>
    </citation>
    <scope>NUCLEOTIDE SEQUENCE [LARGE SCALE GENOMIC DNA]</scope>
    <source>
        <strain evidence="3">PL17</strain>
    </source>
</reference>
<feature type="compositionally biased region" description="Basic and acidic residues" evidence="1">
    <location>
        <begin position="78"/>
        <end position="88"/>
    </location>
</feature>
<gene>
    <name evidence="2" type="ORF">FTUN_5852</name>
</gene>
<keyword evidence="3" id="KW-1185">Reference proteome</keyword>
<evidence type="ECO:0000313" key="2">
    <source>
        <dbReference type="EMBL" id="QJW98266.1"/>
    </source>
</evidence>
<evidence type="ECO:0000313" key="3">
    <source>
        <dbReference type="Proteomes" id="UP000503447"/>
    </source>
</evidence>